<accession>A0A7C8NKI5</accession>
<evidence type="ECO:0000313" key="1">
    <source>
        <dbReference type="EMBL" id="KAF3112810.1"/>
    </source>
</evidence>
<name>A0A7C8NKI5_ORBOL</name>
<organism evidence="1 2">
    <name type="scientific">Orbilia oligospora</name>
    <name type="common">Nematode-trapping fungus</name>
    <name type="synonym">Arthrobotrys oligospora</name>
    <dbReference type="NCBI Taxonomy" id="2813651"/>
    <lineage>
        <taxon>Eukaryota</taxon>
        <taxon>Fungi</taxon>
        <taxon>Dikarya</taxon>
        <taxon>Ascomycota</taxon>
        <taxon>Pezizomycotina</taxon>
        <taxon>Orbiliomycetes</taxon>
        <taxon>Orbiliales</taxon>
        <taxon>Orbiliaceae</taxon>
        <taxon>Orbilia</taxon>
    </lineage>
</organism>
<sequence>MQLYFPFIFHSLLEIPPSLLLLFSPLSFVPHCSPRDANSLSPILRQYGAILLSSSLVSFFLSITPDDIFVTSNAEGWTLHKLSAVSLAFYHVFPIYRALKRVQGGEKAVIIPFFGIGGKVKGMGGPGIHLITHLFVGGALLRFALLS</sequence>
<dbReference type="EMBL" id="WIQW01000002">
    <property type="protein sequence ID" value="KAF3112810.1"/>
    <property type="molecule type" value="Genomic_DNA"/>
</dbReference>
<dbReference type="AlphaFoldDB" id="A0A7C8NKI5"/>
<gene>
    <name evidence="1" type="ORF">TWF102_004206</name>
</gene>
<protein>
    <submittedName>
        <fullName evidence="1">Uncharacterized protein</fullName>
    </submittedName>
</protein>
<dbReference type="Proteomes" id="UP000475325">
    <property type="component" value="Unassembled WGS sequence"/>
</dbReference>
<comment type="caution">
    <text evidence="1">The sequence shown here is derived from an EMBL/GenBank/DDBJ whole genome shotgun (WGS) entry which is preliminary data.</text>
</comment>
<reference evidence="1 2" key="1">
    <citation type="submission" date="2019-06" db="EMBL/GenBank/DDBJ databases">
        <authorList>
            <person name="Palmer J.M."/>
        </authorList>
    </citation>
    <scope>NUCLEOTIDE SEQUENCE [LARGE SCALE GENOMIC DNA]</scope>
    <source>
        <strain evidence="1 2">TWF102</strain>
    </source>
</reference>
<evidence type="ECO:0000313" key="2">
    <source>
        <dbReference type="Proteomes" id="UP000475325"/>
    </source>
</evidence>
<proteinExistence type="predicted"/>